<dbReference type="NCBIfam" id="TIGR04183">
    <property type="entry name" value="Por_Secre_tail"/>
    <property type="match status" value="1"/>
</dbReference>
<accession>A0A1G9PEE7</accession>
<dbReference type="Pfam" id="PF18962">
    <property type="entry name" value="Por_Secre_tail"/>
    <property type="match status" value="1"/>
</dbReference>
<dbReference type="EMBL" id="FNHH01000004">
    <property type="protein sequence ID" value="SDL97232.1"/>
    <property type="molecule type" value="Genomic_DNA"/>
</dbReference>
<keyword evidence="4" id="KW-1185">Reference proteome</keyword>
<dbReference type="STRING" id="990371.SAMN05421813_104101"/>
<feature type="transmembrane region" description="Helical" evidence="1">
    <location>
        <begin position="6"/>
        <end position="26"/>
    </location>
</feature>
<evidence type="ECO:0000256" key="1">
    <source>
        <dbReference type="SAM" id="Phobius"/>
    </source>
</evidence>
<evidence type="ECO:0000313" key="3">
    <source>
        <dbReference type="EMBL" id="SDL97232.1"/>
    </source>
</evidence>
<gene>
    <name evidence="3" type="ORF">SAMN05421813_104101</name>
</gene>
<name>A0A1G9PEE7_9SPHI</name>
<keyword evidence="1" id="KW-1133">Transmembrane helix</keyword>
<reference evidence="4" key="1">
    <citation type="submission" date="2016-10" db="EMBL/GenBank/DDBJ databases">
        <authorList>
            <person name="Varghese N."/>
            <person name="Submissions S."/>
        </authorList>
    </citation>
    <scope>NUCLEOTIDE SEQUENCE [LARGE SCALE GENOMIC DNA]</scope>
    <source>
        <strain evidence="4">DSM 24536</strain>
    </source>
</reference>
<evidence type="ECO:0000259" key="2">
    <source>
        <dbReference type="Pfam" id="PF18962"/>
    </source>
</evidence>
<feature type="domain" description="Secretion system C-terminal sorting" evidence="2">
    <location>
        <begin position="100"/>
        <end position="177"/>
    </location>
</feature>
<proteinExistence type="predicted"/>
<dbReference type="AlphaFoldDB" id="A0A1G9PEE7"/>
<sequence length="179" mass="19783">MINVYLRIFIISIVSTIIMVGNTYAYNLSQGSRPDTSKVKAKVSTKITDTRINKPAYLKNGVKVNFIPFKPAKDSFFGNTKVMGAPKPVENDKVLNNVKVYPNPISDQLNLSFNMSKDATVTVKIMDVLGNEITTLLSERVAAGDQTKPFIIASRITSGFYFIRVSVGSEIITKRISVL</sequence>
<dbReference type="Proteomes" id="UP000199226">
    <property type="component" value="Unassembled WGS sequence"/>
</dbReference>
<keyword evidence="1" id="KW-0812">Transmembrane</keyword>
<organism evidence="3 4">
    <name type="scientific">Daejeonella rubra</name>
    <dbReference type="NCBI Taxonomy" id="990371"/>
    <lineage>
        <taxon>Bacteria</taxon>
        <taxon>Pseudomonadati</taxon>
        <taxon>Bacteroidota</taxon>
        <taxon>Sphingobacteriia</taxon>
        <taxon>Sphingobacteriales</taxon>
        <taxon>Sphingobacteriaceae</taxon>
        <taxon>Daejeonella</taxon>
    </lineage>
</organism>
<dbReference type="OrthoDB" id="1523755at2"/>
<protein>
    <submittedName>
        <fullName evidence="3">Por secretion system C-terminal sorting domain-containing protein</fullName>
    </submittedName>
</protein>
<evidence type="ECO:0000313" key="4">
    <source>
        <dbReference type="Proteomes" id="UP000199226"/>
    </source>
</evidence>
<dbReference type="InterPro" id="IPR026444">
    <property type="entry name" value="Secre_tail"/>
</dbReference>
<keyword evidence="1" id="KW-0472">Membrane</keyword>